<protein>
    <recommendedName>
        <fullName evidence="3">ABC transport system permease protein</fullName>
    </recommendedName>
</protein>
<reference evidence="2" key="1">
    <citation type="submission" date="2016-10" db="EMBL/GenBank/DDBJ databases">
        <authorList>
            <person name="Varghese N."/>
            <person name="Submissions S."/>
        </authorList>
    </citation>
    <scope>NUCLEOTIDE SEQUENCE [LARGE SCALE GENOMIC DNA]</scope>
    <source>
        <strain evidence="2">DSM 44718</strain>
    </source>
</reference>
<dbReference type="EMBL" id="FNQB01000007">
    <property type="protein sequence ID" value="SDZ67393.1"/>
    <property type="molecule type" value="Genomic_DNA"/>
</dbReference>
<keyword evidence="2" id="KW-1185">Reference proteome</keyword>
<gene>
    <name evidence="1" type="ORF">SAMN05421684_8425</name>
</gene>
<sequence length="62" mass="6787">MAGRLLLVCRLLVRDLRRRRAETLLLLVAVSAATATLTLGLTLHDVAARPYEQTRSATAART</sequence>
<organism evidence="1 2">
    <name type="scientific">Asanoa ishikariensis</name>
    <dbReference type="NCBI Taxonomy" id="137265"/>
    <lineage>
        <taxon>Bacteria</taxon>
        <taxon>Bacillati</taxon>
        <taxon>Actinomycetota</taxon>
        <taxon>Actinomycetes</taxon>
        <taxon>Micromonosporales</taxon>
        <taxon>Micromonosporaceae</taxon>
        <taxon>Asanoa</taxon>
    </lineage>
</organism>
<proteinExistence type="predicted"/>
<dbReference type="STRING" id="137265.SAMN05421684_8425"/>
<dbReference type="AlphaFoldDB" id="A0A1H3UY87"/>
<dbReference type="Proteomes" id="UP000199632">
    <property type="component" value="Unassembled WGS sequence"/>
</dbReference>
<evidence type="ECO:0008006" key="3">
    <source>
        <dbReference type="Google" id="ProtNLM"/>
    </source>
</evidence>
<dbReference type="RefSeq" id="WP_090804881.1">
    <property type="nucleotide sequence ID" value="NZ_BOND01000034.1"/>
</dbReference>
<name>A0A1H3UY87_9ACTN</name>
<evidence type="ECO:0000313" key="1">
    <source>
        <dbReference type="EMBL" id="SDZ67393.1"/>
    </source>
</evidence>
<evidence type="ECO:0000313" key="2">
    <source>
        <dbReference type="Proteomes" id="UP000199632"/>
    </source>
</evidence>
<accession>A0A1H3UY87</accession>